<dbReference type="Gene3D" id="3.40.630.30">
    <property type="match status" value="1"/>
</dbReference>
<sequence>MRAGATPTGGSDGGGTGRMDHRTPSPMTIRGLHSGDYDAVVGLVADLNAEERYLRFLTPYPMYVGEWALSLTAPSDHVVAIGAFESGELIGVANYVGLPRPGYAEVAVVVAHGQHQRGVGTALLMALGQIAKESGVNHFVADVLAENQLVRDMLRDAGWPTTQRRDGELLRIEVNLDAAGHIARG</sequence>
<dbReference type="PANTHER" id="PTHR43877">
    <property type="entry name" value="AMINOALKYLPHOSPHONATE N-ACETYLTRANSFERASE-RELATED-RELATED"/>
    <property type="match status" value="1"/>
</dbReference>
<dbReference type="Pfam" id="PF00583">
    <property type="entry name" value="Acetyltransf_1"/>
    <property type="match status" value="1"/>
</dbReference>
<dbReference type="InterPro" id="IPR000182">
    <property type="entry name" value="GNAT_dom"/>
</dbReference>
<dbReference type="STRING" id="1791.GCA_001049355_03135"/>
<dbReference type="KEGG" id="mauu:NCTC10437_03586"/>
<dbReference type="AlphaFoldDB" id="A0A3S5EJP9"/>
<protein>
    <submittedName>
        <fullName evidence="5">Acetyltransferase, ribosomal protein N-acetylase</fullName>
    </submittedName>
</protein>
<feature type="region of interest" description="Disordered" evidence="3">
    <location>
        <begin position="1"/>
        <end position="28"/>
    </location>
</feature>
<dbReference type="EMBL" id="LR134356">
    <property type="protein sequence ID" value="VEG56570.1"/>
    <property type="molecule type" value="Genomic_DNA"/>
</dbReference>
<evidence type="ECO:0000256" key="2">
    <source>
        <dbReference type="ARBA" id="ARBA00023315"/>
    </source>
</evidence>
<evidence type="ECO:0000259" key="4">
    <source>
        <dbReference type="PROSITE" id="PS51186"/>
    </source>
</evidence>
<dbReference type="PROSITE" id="PS51186">
    <property type="entry name" value="GNAT"/>
    <property type="match status" value="1"/>
</dbReference>
<reference evidence="5 6" key="1">
    <citation type="submission" date="2018-12" db="EMBL/GenBank/DDBJ databases">
        <authorList>
            <consortium name="Pathogen Informatics"/>
        </authorList>
    </citation>
    <scope>NUCLEOTIDE SEQUENCE [LARGE SCALE GENOMIC DNA]</scope>
    <source>
        <strain evidence="5 6">NCTC10437</strain>
    </source>
</reference>
<accession>A0A3S5EJP9</accession>
<dbReference type="GO" id="GO:0016747">
    <property type="term" value="F:acyltransferase activity, transferring groups other than amino-acyl groups"/>
    <property type="evidence" value="ECO:0007669"/>
    <property type="project" value="InterPro"/>
</dbReference>
<keyword evidence="1 5" id="KW-0808">Transferase</keyword>
<keyword evidence="6" id="KW-1185">Reference proteome</keyword>
<evidence type="ECO:0000256" key="3">
    <source>
        <dbReference type="SAM" id="MobiDB-lite"/>
    </source>
</evidence>
<keyword evidence="5" id="KW-0689">Ribosomal protein</keyword>
<dbReference type="InterPro" id="IPR050832">
    <property type="entry name" value="Bact_Acetyltransf"/>
</dbReference>
<evidence type="ECO:0000313" key="6">
    <source>
        <dbReference type="Proteomes" id="UP000279306"/>
    </source>
</evidence>
<dbReference type="PANTHER" id="PTHR43877:SF2">
    <property type="entry name" value="AMINOALKYLPHOSPHONATE N-ACETYLTRANSFERASE-RELATED"/>
    <property type="match status" value="1"/>
</dbReference>
<proteinExistence type="predicted"/>
<keyword evidence="2" id="KW-0012">Acyltransferase</keyword>
<dbReference type="InterPro" id="IPR016181">
    <property type="entry name" value="Acyl_CoA_acyltransferase"/>
</dbReference>
<dbReference type="CDD" id="cd04301">
    <property type="entry name" value="NAT_SF"/>
    <property type="match status" value="1"/>
</dbReference>
<dbReference type="OrthoDB" id="3788759at2"/>
<name>A0A3S5EJP9_MYCAU</name>
<feature type="domain" description="N-acetyltransferase" evidence="4">
    <location>
        <begin position="27"/>
        <end position="177"/>
    </location>
</feature>
<evidence type="ECO:0000313" key="5">
    <source>
        <dbReference type="EMBL" id="VEG56570.1"/>
    </source>
</evidence>
<dbReference type="Proteomes" id="UP000279306">
    <property type="component" value="Chromosome"/>
</dbReference>
<evidence type="ECO:0000256" key="1">
    <source>
        <dbReference type="ARBA" id="ARBA00022679"/>
    </source>
</evidence>
<organism evidence="5 6">
    <name type="scientific">Mycolicibacterium aurum</name>
    <name type="common">Mycobacterium aurum</name>
    <dbReference type="NCBI Taxonomy" id="1791"/>
    <lineage>
        <taxon>Bacteria</taxon>
        <taxon>Bacillati</taxon>
        <taxon>Actinomycetota</taxon>
        <taxon>Actinomycetes</taxon>
        <taxon>Mycobacteriales</taxon>
        <taxon>Mycobacteriaceae</taxon>
        <taxon>Mycolicibacterium</taxon>
    </lineage>
</organism>
<dbReference type="SUPFAM" id="SSF55729">
    <property type="entry name" value="Acyl-CoA N-acyltransferases (Nat)"/>
    <property type="match status" value="1"/>
</dbReference>
<dbReference type="GO" id="GO:0005840">
    <property type="term" value="C:ribosome"/>
    <property type="evidence" value="ECO:0007669"/>
    <property type="project" value="UniProtKB-KW"/>
</dbReference>
<gene>
    <name evidence="5" type="ORF">NCTC10437_03586</name>
</gene>
<keyword evidence="5" id="KW-0687">Ribonucleoprotein</keyword>